<dbReference type="InterPro" id="IPR032675">
    <property type="entry name" value="LRR_dom_sf"/>
</dbReference>
<dbReference type="PANTHER" id="PTHR34630">
    <property type="entry name" value="OS11G0677101 PROTEIN"/>
    <property type="match status" value="1"/>
</dbReference>
<feature type="domain" description="Disease resistance protein At4g27190-like leucine-rich repeats" evidence="4">
    <location>
        <begin position="23"/>
        <end position="154"/>
    </location>
</feature>
<evidence type="ECO:0000259" key="4">
    <source>
        <dbReference type="Pfam" id="PF23247"/>
    </source>
</evidence>
<evidence type="ECO:0000256" key="1">
    <source>
        <dbReference type="ARBA" id="ARBA00022614"/>
    </source>
</evidence>
<dbReference type="Gramene" id="rna37310">
    <property type="protein sequence ID" value="RHN52616.1"/>
    <property type="gene ID" value="gene37310"/>
</dbReference>
<dbReference type="PANTHER" id="PTHR34630:SF102">
    <property type="entry name" value="RESISTANCE DOMAIN PROTEIN"/>
    <property type="match status" value="1"/>
</dbReference>
<feature type="domain" description="C-JID" evidence="3">
    <location>
        <begin position="544"/>
        <end position="658"/>
    </location>
</feature>
<sequence>MVLKLDSLEKRDLSHCRNLVSISPLKLDSLERLVLSNCYKLESFPSVVDGFLGKLKTLFVKNCHNLRSIPALKLDSLENFDLSHCHNLVSISPLKLDSLENFDLSHCHNLVSISPLKLDSLEKLVLSNCYKLESFPSVVDGLLDKLKTLFVKNCHNLRSIPALKLDSLEKLDLSHCHKLVSISPLKLDSLEKLVLSNCYKLESFPSVVDGLLDKLKTLFVKNCHNLRSIPALKLDSLEKLDLLHCHNLVSISPLKLDSLEKLVLSNCYKLESFPSVVDGLLNKLKTLFVKNCHNLRNIPALKLDSLEKLDLSDCYKLESFPSVVDGLLDKLKFLNIVNCIMLRNIPRLSLTSLEHFNLSCCYRLESFPEILGEMRNIPRLHLDETPIKEFPFQFQTLTQPQRFVSCDCGYGRLPNRDVVMSESAELTIKAEEKMNQMQSSHVKYICVRNCKLSDEYLSISLMLFANVKELHITNCQFTVIPKSIEKCQFLWKIVLDDCKELMEMKGIPPCLRELSALNCILTSSCKSKLLNQKLHEAGNTRFRLPRAKIPEWFDHQCEAGKSISFWFCGKFPAIALCVVSPLTWGNSSEHLVRVIINGNTFFYTHGWQRVMGTQPDMYHLHLFHMQMEYFNDNMDKALLENKWNHAEVDFGFPFMFSGIHVLKEKSSMKDIRFTNPENDANTVHLGLSHATRAL</sequence>
<protein>
    <submittedName>
        <fullName evidence="5">Putative leucine-rich repeat domain, L domain-containing protein</fullName>
    </submittedName>
</protein>
<dbReference type="Gene3D" id="3.80.10.10">
    <property type="entry name" value="Ribonuclease Inhibitor"/>
    <property type="match status" value="4"/>
</dbReference>
<dbReference type="Pfam" id="PF23247">
    <property type="entry name" value="LRR_RPS2"/>
    <property type="match status" value="1"/>
</dbReference>
<dbReference type="AlphaFoldDB" id="A0A396HH86"/>
<comment type="caution">
    <text evidence="5">The sequence shown here is derived from an EMBL/GenBank/DDBJ whole genome shotgun (WGS) entry which is preliminary data.</text>
</comment>
<dbReference type="SUPFAM" id="SSF52058">
    <property type="entry name" value="L domain-like"/>
    <property type="match status" value="2"/>
</dbReference>
<organism evidence="5 6">
    <name type="scientific">Medicago truncatula</name>
    <name type="common">Barrel medic</name>
    <name type="synonym">Medicago tribuloides</name>
    <dbReference type="NCBI Taxonomy" id="3880"/>
    <lineage>
        <taxon>Eukaryota</taxon>
        <taxon>Viridiplantae</taxon>
        <taxon>Streptophyta</taxon>
        <taxon>Embryophyta</taxon>
        <taxon>Tracheophyta</taxon>
        <taxon>Spermatophyta</taxon>
        <taxon>Magnoliopsida</taxon>
        <taxon>eudicotyledons</taxon>
        <taxon>Gunneridae</taxon>
        <taxon>Pentapetalae</taxon>
        <taxon>rosids</taxon>
        <taxon>fabids</taxon>
        <taxon>Fabales</taxon>
        <taxon>Fabaceae</taxon>
        <taxon>Papilionoideae</taxon>
        <taxon>50 kb inversion clade</taxon>
        <taxon>NPAAA clade</taxon>
        <taxon>Hologalegina</taxon>
        <taxon>IRL clade</taxon>
        <taxon>Trifolieae</taxon>
        <taxon>Medicago</taxon>
    </lineage>
</organism>
<dbReference type="Pfam" id="PF20160">
    <property type="entry name" value="C-JID"/>
    <property type="match status" value="1"/>
</dbReference>
<evidence type="ECO:0000313" key="5">
    <source>
        <dbReference type="EMBL" id="RHN52616.1"/>
    </source>
</evidence>
<dbReference type="Gene3D" id="3.40.1170.20">
    <property type="entry name" value="tRNA intron endonuclease, N-terminal domain"/>
    <property type="match status" value="1"/>
</dbReference>
<accession>A0A396HH86</accession>
<evidence type="ECO:0000259" key="3">
    <source>
        <dbReference type="Pfam" id="PF20160"/>
    </source>
</evidence>
<dbReference type="InterPro" id="IPR057135">
    <property type="entry name" value="At4g27190-like_LRR"/>
</dbReference>
<dbReference type="Proteomes" id="UP000265566">
    <property type="component" value="Chromosome 6"/>
</dbReference>
<reference evidence="6" key="1">
    <citation type="journal article" date="2018" name="Nat. Plants">
        <title>Whole-genome landscape of Medicago truncatula symbiotic genes.</title>
        <authorList>
            <person name="Pecrix Y."/>
            <person name="Staton S.E."/>
            <person name="Sallet E."/>
            <person name="Lelandais-Briere C."/>
            <person name="Moreau S."/>
            <person name="Carrere S."/>
            <person name="Blein T."/>
            <person name="Jardinaud M.F."/>
            <person name="Latrasse D."/>
            <person name="Zouine M."/>
            <person name="Zahm M."/>
            <person name="Kreplak J."/>
            <person name="Mayjonade B."/>
            <person name="Satge C."/>
            <person name="Perez M."/>
            <person name="Cauet S."/>
            <person name="Marande W."/>
            <person name="Chantry-Darmon C."/>
            <person name="Lopez-Roques C."/>
            <person name="Bouchez O."/>
            <person name="Berard A."/>
            <person name="Debelle F."/>
            <person name="Munos S."/>
            <person name="Bendahmane A."/>
            <person name="Berges H."/>
            <person name="Niebel A."/>
            <person name="Buitink J."/>
            <person name="Frugier F."/>
            <person name="Benhamed M."/>
            <person name="Crespi M."/>
            <person name="Gouzy J."/>
            <person name="Gamas P."/>
        </authorList>
    </citation>
    <scope>NUCLEOTIDE SEQUENCE [LARGE SCALE GENOMIC DNA]</scope>
    <source>
        <strain evidence="6">cv. Jemalong A17</strain>
    </source>
</reference>
<gene>
    <name evidence="5" type="ORF">MtrunA17_Chr6g0482461</name>
</gene>
<dbReference type="EMBL" id="PSQE01000006">
    <property type="protein sequence ID" value="RHN52616.1"/>
    <property type="molecule type" value="Genomic_DNA"/>
</dbReference>
<keyword evidence="1" id="KW-0433">Leucine-rich repeat</keyword>
<name>A0A396HH86_MEDTR</name>
<proteinExistence type="predicted"/>
<evidence type="ECO:0000256" key="2">
    <source>
        <dbReference type="ARBA" id="ARBA00022737"/>
    </source>
</evidence>
<keyword evidence="2" id="KW-0677">Repeat</keyword>
<dbReference type="InterPro" id="IPR045344">
    <property type="entry name" value="C-JID"/>
</dbReference>
<evidence type="ECO:0000313" key="6">
    <source>
        <dbReference type="Proteomes" id="UP000265566"/>
    </source>
</evidence>